<name>A0A1V4HRC5_9BACL</name>
<evidence type="ECO:0000313" key="4">
    <source>
        <dbReference type="Proteomes" id="UP000190626"/>
    </source>
</evidence>
<comment type="caution">
    <text evidence="3">The sequence shown here is derived from an EMBL/GenBank/DDBJ whole genome shotgun (WGS) entry which is preliminary data.</text>
</comment>
<feature type="domain" description="Glycosyltransferase 2-like" evidence="2">
    <location>
        <begin position="6"/>
        <end position="158"/>
    </location>
</feature>
<evidence type="ECO:0000256" key="1">
    <source>
        <dbReference type="ARBA" id="ARBA00006739"/>
    </source>
</evidence>
<dbReference type="OrthoDB" id="9785185at2"/>
<dbReference type="PANTHER" id="PTHR22916:SF3">
    <property type="entry name" value="UDP-GLCNAC:BETAGAL BETA-1,3-N-ACETYLGLUCOSAMINYLTRANSFERASE-LIKE PROTEIN 1"/>
    <property type="match status" value="1"/>
</dbReference>
<organism evidence="3 4">
    <name type="scientific">Paenibacillus ferrarius</name>
    <dbReference type="NCBI Taxonomy" id="1469647"/>
    <lineage>
        <taxon>Bacteria</taxon>
        <taxon>Bacillati</taxon>
        <taxon>Bacillota</taxon>
        <taxon>Bacilli</taxon>
        <taxon>Bacillales</taxon>
        <taxon>Paenibacillaceae</taxon>
        <taxon>Paenibacillus</taxon>
    </lineage>
</organism>
<dbReference type="GO" id="GO:0016758">
    <property type="term" value="F:hexosyltransferase activity"/>
    <property type="evidence" value="ECO:0007669"/>
    <property type="project" value="UniProtKB-ARBA"/>
</dbReference>
<dbReference type="SUPFAM" id="SSF53448">
    <property type="entry name" value="Nucleotide-diphospho-sugar transferases"/>
    <property type="match status" value="1"/>
</dbReference>
<dbReference type="InterPro" id="IPR029044">
    <property type="entry name" value="Nucleotide-diphossugar_trans"/>
</dbReference>
<sequence>MQPLVSVVIPFYNCPYVEQAILSALHQTYASIEVVLVNDGSTQHTDLLKPYLNKIKYIEKENGGTATALNAGIKKANGDYVSWLSSDDFIHSEKISKQISLLQQRSGRFCHTSYAIIDSENQVTSRLNGMNFPEKKYLVDTLIKGCVINGSTVLIKNDVFSSIGYFDEKLPYAHDYDMWLRMLPHYEFSYIHEDLTFYRVHDRMGSKRYAKDVESEVKHIQDKHRQSIRNLASSLKNS</sequence>
<dbReference type="STRING" id="1469647.BC351_14755"/>
<dbReference type="Pfam" id="PF00535">
    <property type="entry name" value="Glycos_transf_2"/>
    <property type="match status" value="1"/>
</dbReference>
<reference evidence="4" key="1">
    <citation type="submission" date="2016-07" db="EMBL/GenBank/DDBJ databases">
        <authorList>
            <person name="Florea S."/>
            <person name="Webb J.S."/>
            <person name="Jaromczyk J."/>
            <person name="Schardl C.L."/>
        </authorList>
    </citation>
    <scope>NUCLEOTIDE SEQUENCE [LARGE SCALE GENOMIC DNA]</scope>
    <source>
        <strain evidence="4">CY1</strain>
    </source>
</reference>
<gene>
    <name evidence="3" type="ORF">BC351_14755</name>
</gene>
<dbReference type="RefSeq" id="WP_079409210.1">
    <property type="nucleotide sequence ID" value="NZ_MBTG01000002.1"/>
</dbReference>
<dbReference type="EMBL" id="MBTG01000002">
    <property type="protein sequence ID" value="OPH61205.1"/>
    <property type="molecule type" value="Genomic_DNA"/>
</dbReference>
<evidence type="ECO:0000313" key="3">
    <source>
        <dbReference type="EMBL" id="OPH61205.1"/>
    </source>
</evidence>
<dbReference type="PANTHER" id="PTHR22916">
    <property type="entry name" value="GLYCOSYLTRANSFERASE"/>
    <property type="match status" value="1"/>
</dbReference>
<dbReference type="AlphaFoldDB" id="A0A1V4HRC5"/>
<dbReference type="Proteomes" id="UP000190626">
    <property type="component" value="Unassembled WGS sequence"/>
</dbReference>
<protein>
    <recommendedName>
        <fullName evidence="2">Glycosyltransferase 2-like domain-containing protein</fullName>
    </recommendedName>
</protein>
<keyword evidence="4" id="KW-1185">Reference proteome</keyword>
<proteinExistence type="inferred from homology"/>
<evidence type="ECO:0000259" key="2">
    <source>
        <dbReference type="Pfam" id="PF00535"/>
    </source>
</evidence>
<dbReference type="InterPro" id="IPR001173">
    <property type="entry name" value="Glyco_trans_2-like"/>
</dbReference>
<dbReference type="Gene3D" id="3.90.550.10">
    <property type="entry name" value="Spore Coat Polysaccharide Biosynthesis Protein SpsA, Chain A"/>
    <property type="match status" value="1"/>
</dbReference>
<accession>A0A1V4HRC5</accession>
<comment type="similarity">
    <text evidence="1">Belongs to the glycosyltransferase 2 family.</text>
</comment>